<reference evidence="3" key="2">
    <citation type="submission" date="2016-06" db="UniProtKB">
        <authorList>
            <consortium name="WormBaseParasite"/>
        </authorList>
    </citation>
    <scope>IDENTIFICATION</scope>
</reference>
<dbReference type="AlphaFoldDB" id="A0A183CIE4"/>
<keyword evidence="1" id="KW-0732">Signal</keyword>
<accession>A0A183CIE4</accession>
<name>A0A183CIE4_GLOPA</name>
<evidence type="ECO:0000313" key="3">
    <source>
        <dbReference type="WBParaSite" id="GPLIN_001265000"/>
    </source>
</evidence>
<feature type="chain" id="PRO_5008147677" evidence="1">
    <location>
        <begin position="22"/>
        <end position="337"/>
    </location>
</feature>
<protein>
    <submittedName>
        <fullName evidence="3">SERPIN domain-containing protein</fullName>
    </submittedName>
</protein>
<feature type="signal peptide" evidence="1">
    <location>
        <begin position="1"/>
        <end position="21"/>
    </location>
</feature>
<proteinExistence type="predicted"/>
<organism evidence="2 3">
    <name type="scientific">Globodera pallida</name>
    <name type="common">Potato cyst nematode worm</name>
    <name type="synonym">Heterodera pallida</name>
    <dbReference type="NCBI Taxonomy" id="36090"/>
    <lineage>
        <taxon>Eukaryota</taxon>
        <taxon>Metazoa</taxon>
        <taxon>Ecdysozoa</taxon>
        <taxon>Nematoda</taxon>
        <taxon>Chromadorea</taxon>
        <taxon>Rhabditida</taxon>
        <taxon>Tylenchina</taxon>
        <taxon>Tylenchomorpha</taxon>
        <taxon>Tylenchoidea</taxon>
        <taxon>Heteroderidae</taxon>
        <taxon>Heteroderinae</taxon>
        <taxon>Globodera</taxon>
    </lineage>
</organism>
<evidence type="ECO:0000256" key="1">
    <source>
        <dbReference type="SAM" id="SignalP"/>
    </source>
</evidence>
<dbReference type="Proteomes" id="UP000050741">
    <property type="component" value="Unassembled WGS sequence"/>
</dbReference>
<sequence length="337" mass="38901">MAVNKMLKAAAYLIMFAFSAAVGPSPKVTTIQMSTDEGFRIYEHWTTQAFASLLSAFLQEKHTTKQMDAVPDQFTECYFGAQTVPLMAKCIVRLLNKEFEIELQNVNDAAAVSIIKKAAKSSRLQIYGAKKQKWVGQLRMDNENDTRLQSMKEEEGQNVRRTFGPNKKFYHYAMPKYELKVRKREAIFAEHRRLFKTDQHHSAATERHKIAISKSKTYNLLEAKRTFGLSPIGGLARLLMSGVLGRKNKTRTIPWQESITKIQEAKKEDNQLRREEKKWQDFAMRRMPIPTDLHKKHRKKALRVNSVDDTMGYGSKVKKLDDQIAQLLMTQTNLRSR</sequence>
<keyword evidence="2" id="KW-1185">Reference proteome</keyword>
<evidence type="ECO:0000313" key="2">
    <source>
        <dbReference type="Proteomes" id="UP000050741"/>
    </source>
</evidence>
<dbReference type="WBParaSite" id="GPLIN_001265000">
    <property type="protein sequence ID" value="GPLIN_001265000"/>
    <property type="gene ID" value="GPLIN_001265000"/>
</dbReference>
<reference evidence="2" key="1">
    <citation type="submission" date="2014-05" db="EMBL/GenBank/DDBJ databases">
        <title>The genome and life-stage specific transcriptomes of Globodera pallida elucidate key aspects of plant parasitism by a cyst nematode.</title>
        <authorList>
            <person name="Cotton J.A."/>
            <person name="Lilley C.J."/>
            <person name="Jones L.M."/>
            <person name="Kikuchi T."/>
            <person name="Reid A.J."/>
            <person name="Thorpe P."/>
            <person name="Tsai I.J."/>
            <person name="Beasley H."/>
            <person name="Blok V."/>
            <person name="Cock P.J.A."/>
            <person name="Van den Akker S.E."/>
            <person name="Holroyd N."/>
            <person name="Hunt M."/>
            <person name="Mantelin S."/>
            <person name="Naghra H."/>
            <person name="Pain A."/>
            <person name="Palomares-Rius J.E."/>
            <person name="Zarowiecki M."/>
            <person name="Berriman M."/>
            <person name="Jones J.T."/>
            <person name="Urwin P.E."/>
        </authorList>
    </citation>
    <scope>NUCLEOTIDE SEQUENCE [LARGE SCALE GENOMIC DNA]</scope>
    <source>
        <strain evidence="2">Lindley</strain>
    </source>
</reference>